<proteinExistence type="predicted"/>
<dbReference type="InterPro" id="IPR043451">
    <property type="entry name" value="Myocardin-like"/>
</dbReference>
<dbReference type="Gene3D" id="6.10.140.2040">
    <property type="match status" value="1"/>
</dbReference>
<dbReference type="SMART" id="SM00707">
    <property type="entry name" value="RPEL"/>
    <property type="match status" value="4"/>
</dbReference>
<accession>A0A1Y2FQN2</accession>
<evidence type="ECO:0000256" key="1">
    <source>
        <dbReference type="ARBA" id="ARBA00004123"/>
    </source>
</evidence>
<keyword evidence="7" id="KW-1185">Reference proteome</keyword>
<protein>
    <recommendedName>
        <fullName evidence="8">RPEL repeat protein</fullName>
    </recommendedName>
</protein>
<keyword evidence="2" id="KW-0677">Repeat</keyword>
<feature type="repeat" description="RPEL" evidence="4">
    <location>
        <begin position="148"/>
        <end position="173"/>
    </location>
</feature>
<comment type="caution">
    <text evidence="6">The sequence shown here is derived from an EMBL/GenBank/DDBJ whole genome shotgun (WGS) entry which is preliminary data.</text>
</comment>
<feature type="compositionally biased region" description="Basic and acidic residues" evidence="5">
    <location>
        <begin position="149"/>
        <end position="164"/>
    </location>
</feature>
<evidence type="ECO:0000256" key="4">
    <source>
        <dbReference type="PROSITE-ProRule" id="PRU00401"/>
    </source>
</evidence>
<dbReference type="Proteomes" id="UP000193685">
    <property type="component" value="Unassembled WGS sequence"/>
</dbReference>
<dbReference type="RefSeq" id="XP_040727485.1">
    <property type="nucleotide sequence ID" value="XM_040868685.1"/>
</dbReference>
<evidence type="ECO:0000256" key="2">
    <source>
        <dbReference type="ARBA" id="ARBA00022737"/>
    </source>
</evidence>
<feature type="compositionally biased region" description="Low complexity" evidence="5">
    <location>
        <begin position="26"/>
        <end position="43"/>
    </location>
</feature>
<evidence type="ECO:0000313" key="7">
    <source>
        <dbReference type="Proteomes" id="UP000193685"/>
    </source>
</evidence>
<evidence type="ECO:0000256" key="5">
    <source>
        <dbReference type="SAM" id="MobiDB-lite"/>
    </source>
</evidence>
<dbReference type="GO" id="GO:0003713">
    <property type="term" value="F:transcription coactivator activity"/>
    <property type="evidence" value="ECO:0007669"/>
    <property type="project" value="TreeGrafter"/>
</dbReference>
<dbReference type="STRING" id="56484.A0A1Y2FQN2"/>
<feature type="repeat" description="RPEL" evidence="4">
    <location>
        <begin position="104"/>
        <end position="129"/>
    </location>
</feature>
<name>A0A1Y2FQN2_PROLT</name>
<dbReference type="OrthoDB" id="197676at2759"/>
<feature type="region of interest" description="Disordered" evidence="5">
    <location>
        <begin position="149"/>
        <end position="215"/>
    </location>
</feature>
<dbReference type="InterPro" id="IPR004018">
    <property type="entry name" value="RPEL_repeat"/>
</dbReference>
<feature type="compositionally biased region" description="Basic and acidic residues" evidence="5">
    <location>
        <begin position="186"/>
        <end position="215"/>
    </location>
</feature>
<dbReference type="PROSITE" id="PS51073">
    <property type="entry name" value="RPEL"/>
    <property type="match status" value="3"/>
</dbReference>
<dbReference type="GO" id="GO:0005634">
    <property type="term" value="C:nucleus"/>
    <property type="evidence" value="ECO:0007669"/>
    <property type="project" value="UniProtKB-SubCell"/>
</dbReference>
<evidence type="ECO:0000256" key="3">
    <source>
        <dbReference type="ARBA" id="ARBA00023242"/>
    </source>
</evidence>
<feature type="repeat" description="RPEL" evidence="4">
    <location>
        <begin position="185"/>
        <end position="210"/>
    </location>
</feature>
<feature type="region of interest" description="Disordered" evidence="5">
    <location>
        <begin position="25"/>
        <end position="87"/>
    </location>
</feature>
<dbReference type="GeneID" id="63785284"/>
<feature type="compositionally biased region" description="Basic and acidic residues" evidence="5">
    <location>
        <begin position="57"/>
        <end position="85"/>
    </location>
</feature>
<dbReference type="EMBL" id="MCFI01000003">
    <property type="protein sequence ID" value="ORY86303.1"/>
    <property type="molecule type" value="Genomic_DNA"/>
</dbReference>
<evidence type="ECO:0008006" key="8">
    <source>
        <dbReference type="Google" id="ProtNLM"/>
    </source>
</evidence>
<dbReference type="Gene3D" id="6.10.150.10">
    <property type="match status" value="1"/>
</dbReference>
<evidence type="ECO:0000313" key="6">
    <source>
        <dbReference type="EMBL" id="ORY86303.1"/>
    </source>
</evidence>
<keyword evidence="3" id="KW-0539">Nucleus</keyword>
<comment type="subcellular location">
    <subcellularLocation>
        <location evidence="1">Nucleus</location>
    </subcellularLocation>
</comment>
<sequence>MEDTLNKAKAIAVDTINAVAKKVTGTEPLAPSAESAPTTASPTKPNPAHSIGPLSPAEEKKLDDLIAHRPSAKELQEKNILKDTHVAPALQQKQEELKKRQIEDALADKIAHRPEEKELKAHGILKEGNVAPSLQAAQDKLKTAQLKDTLDSKIAHRPSPDELTSKNILPGQGGGTHDLHQNVAHALEEKLEHRPEPETLIKEGILDKNENPTSA</sequence>
<dbReference type="AlphaFoldDB" id="A0A1Y2FQN2"/>
<organism evidence="6 7">
    <name type="scientific">Protomyces lactucae-debilis</name>
    <dbReference type="NCBI Taxonomy" id="2754530"/>
    <lineage>
        <taxon>Eukaryota</taxon>
        <taxon>Fungi</taxon>
        <taxon>Dikarya</taxon>
        <taxon>Ascomycota</taxon>
        <taxon>Taphrinomycotina</taxon>
        <taxon>Taphrinomycetes</taxon>
        <taxon>Taphrinales</taxon>
        <taxon>Protomycetaceae</taxon>
        <taxon>Protomyces</taxon>
    </lineage>
</organism>
<dbReference type="Pfam" id="PF02755">
    <property type="entry name" value="RPEL"/>
    <property type="match status" value="3"/>
</dbReference>
<gene>
    <name evidence="6" type="ORF">BCR37DRAFT_376874</name>
</gene>
<reference evidence="6 7" key="1">
    <citation type="submission" date="2016-07" db="EMBL/GenBank/DDBJ databases">
        <title>Pervasive Adenine N6-methylation of Active Genes in Fungi.</title>
        <authorList>
            <consortium name="DOE Joint Genome Institute"/>
            <person name="Mondo S.J."/>
            <person name="Dannebaum R.O."/>
            <person name="Kuo R.C."/>
            <person name="Labutti K."/>
            <person name="Haridas S."/>
            <person name="Kuo A."/>
            <person name="Salamov A."/>
            <person name="Ahrendt S.R."/>
            <person name="Lipzen A."/>
            <person name="Sullivan W."/>
            <person name="Andreopoulos W.B."/>
            <person name="Clum A."/>
            <person name="Lindquist E."/>
            <person name="Daum C."/>
            <person name="Ramamoorthy G.K."/>
            <person name="Gryganskyi A."/>
            <person name="Culley D."/>
            <person name="Magnuson J.K."/>
            <person name="James T.Y."/>
            <person name="O'Malley M.A."/>
            <person name="Stajich J.E."/>
            <person name="Spatafora J.W."/>
            <person name="Visel A."/>
            <person name="Grigoriev I.V."/>
        </authorList>
    </citation>
    <scope>NUCLEOTIDE SEQUENCE [LARGE SCALE GENOMIC DNA]</scope>
    <source>
        <strain evidence="6 7">12-1054</strain>
    </source>
</reference>
<dbReference type="PANTHER" id="PTHR22793">
    <property type="entry name" value="MYOCARDIN-RELATED TRANSCRIPTION FACTOR-RELATED"/>
    <property type="match status" value="1"/>
</dbReference>
<dbReference type="PANTHER" id="PTHR22793:SF12">
    <property type="entry name" value="MYOCARDIN-RELATED TRANSCRIPTION FACTOR, ISOFORM H"/>
    <property type="match status" value="1"/>
</dbReference>
<dbReference type="GO" id="GO:0045944">
    <property type="term" value="P:positive regulation of transcription by RNA polymerase II"/>
    <property type="evidence" value="ECO:0007669"/>
    <property type="project" value="TreeGrafter"/>
</dbReference>